<keyword evidence="2" id="KW-1003">Cell membrane</keyword>
<dbReference type="InterPro" id="IPR043128">
    <property type="entry name" value="Rev_trsase/Diguanyl_cyclase"/>
</dbReference>
<evidence type="ECO:0000256" key="1">
    <source>
        <dbReference type="ARBA" id="ARBA00004651"/>
    </source>
</evidence>
<dbReference type="Pfam" id="PF00990">
    <property type="entry name" value="GGDEF"/>
    <property type="match status" value="1"/>
</dbReference>
<evidence type="ECO:0000313" key="9">
    <source>
        <dbReference type="Proteomes" id="UP000187550"/>
    </source>
</evidence>
<dbReference type="Proteomes" id="UP000187550">
    <property type="component" value="Unassembled WGS sequence"/>
</dbReference>
<dbReference type="GO" id="GO:0052621">
    <property type="term" value="F:diguanylate cyclase activity"/>
    <property type="evidence" value="ECO:0007669"/>
    <property type="project" value="TreeGrafter"/>
</dbReference>
<dbReference type="InterPro" id="IPR050469">
    <property type="entry name" value="Diguanylate_Cyclase"/>
</dbReference>
<evidence type="ECO:0000256" key="6">
    <source>
        <dbReference type="SAM" id="Phobius"/>
    </source>
</evidence>
<dbReference type="PANTHER" id="PTHR45138">
    <property type="entry name" value="REGULATORY COMPONENTS OF SENSORY TRANSDUCTION SYSTEM"/>
    <property type="match status" value="1"/>
</dbReference>
<dbReference type="SMART" id="SM00267">
    <property type="entry name" value="GGDEF"/>
    <property type="match status" value="1"/>
</dbReference>
<proteinExistence type="predicted"/>
<dbReference type="PROSITE" id="PS50887">
    <property type="entry name" value="GGDEF"/>
    <property type="match status" value="1"/>
</dbReference>
<evidence type="ECO:0000256" key="5">
    <source>
        <dbReference type="ARBA" id="ARBA00023136"/>
    </source>
</evidence>
<reference evidence="9" key="1">
    <citation type="submission" date="2017-01" db="EMBL/GenBank/DDBJ databases">
        <authorList>
            <person name="Varghese N."/>
            <person name="Submissions S."/>
        </authorList>
    </citation>
    <scope>NUCLEOTIDE SEQUENCE [LARGE SCALE GENOMIC DNA]</scope>
    <source>
        <strain evidence="9">MNA4</strain>
    </source>
</reference>
<dbReference type="Gene3D" id="3.30.70.270">
    <property type="match status" value="1"/>
</dbReference>
<dbReference type="GO" id="GO:0000155">
    <property type="term" value="F:phosphorelay sensor kinase activity"/>
    <property type="evidence" value="ECO:0007669"/>
    <property type="project" value="InterPro"/>
</dbReference>
<dbReference type="InterPro" id="IPR000160">
    <property type="entry name" value="GGDEF_dom"/>
</dbReference>
<gene>
    <name evidence="8" type="ORF">SAMN05428946_0551</name>
</gene>
<name>A0A1U7PJD6_9BACI</name>
<dbReference type="Pfam" id="PF07694">
    <property type="entry name" value="5TM-5TMR_LYT"/>
    <property type="match status" value="1"/>
</dbReference>
<dbReference type="NCBIfam" id="TIGR00254">
    <property type="entry name" value="GGDEF"/>
    <property type="match status" value="1"/>
</dbReference>
<keyword evidence="5 6" id="KW-0472">Membrane</keyword>
<dbReference type="PANTHER" id="PTHR45138:SF9">
    <property type="entry name" value="DIGUANYLATE CYCLASE DGCM-RELATED"/>
    <property type="match status" value="1"/>
</dbReference>
<feature type="transmembrane region" description="Helical" evidence="6">
    <location>
        <begin position="135"/>
        <end position="153"/>
    </location>
</feature>
<dbReference type="InterPro" id="IPR029787">
    <property type="entry name" value="Nucleotide_cyclase"/>
</dbReference>
<evidence type="ECO:0000259" key="7">
    <source>
        <dbReference type="PROSITE" id="PS50887"/>
    </source>
</evidence>
<dbReference type="RefSeq" id="WP_076756822.1">
    <property type="nucleotide sequence ID" value="NZ_FTPL01000001.1"/>
</dbReference>
<feature type="transmembrane region" description="Helical" evidence="6">
    <location>
        <begin position="159"/>
        <end position="180"/>
    </location>
</feature>
<evidence type="ECO:0000256" key="2">
    <source>
        <dbReference type="ARBA" id="ARBA00022475"/>
    </source>
</evidence>
<feature type="transmembrane region" description="Helical" evidence="6">
    <location>
        <begin position="69"/>
        <end position="91"/>
    </location>
</feature>
<dbReference type="GO" id="GO:0043709">
    <property type="term" value="P:cell adhesion involved in single-species biofilm formation"/>
    <property type="evidence" value="ECO:0007669"/>
    <property type="project" value="TreeGrafter"/>
</dbReference>
<dbReference type="GO" id="GO:1902201">
    <property type="term" value="P:negative regulation of bacterial-type flagellum-dependent cell motility"/>
    <property type="evidence" value="ECO:0007669"/>
    <property type="project" value="TreeGrafter"/>
</dbReference>
<sequence>MLYQLAVNFCILFTFSVISYWPFQDRGRFRIPYPRLHPALIGLLGGVTGVFLLAASVRLDGGVVVDARVPVIVISGIFGGPAAPIISALIIGSVRIAYAGFAGPGLIAGLNAFLTGLTAAGFFAWKGSSFRNARLFFHFAVLETAIVLVALLPPGSDQFLNTAMFLAYSYLSYFTVVTILRELNSHFRKLAGIEKLSRTDFLTGLNNSRAFGEILETALQNGHRPVSLILFDIDRFKKVNDTYGHPAGDEVLAELARRTRRAVLPGSAVISRNGGEEFSVLLPGIDGEEAADAADRLRLAMAGNPFIVTGGQSIPITISLGVCSFPGQAADSKQLYSRADGALYAAKQSGRNCTVVWPPRQGPILKT</sequence>
<keyword evidence="9" id="KW-1185">Reference proteome</keyword>
<evidence type="ECO:0000256" key="3">
    <source>
        <dbReference type="ARBA" id="ARBA00022692"/>
    </source>
</evidence>
<dbReference type="CDD" id="cd01949">
    <property type="entry name" value="GGDEF"/>
    <property type="match status" value="1"/>
</dbReference>
<organism evidence="8 9">
    <name type="scientific">Edaphobacillus lindanitolerans</name>
    <dbReference type="NCBI Taxonomy" id="550447"/>
    <lineage>
        <taxon>Bacteria</taxon>
        <taxon>Bacillati</taxon>
        <taxon>Bacillota</taxon>
        <taxon>Bacilli</taxon>
        <taxon>Bacillales</taxon>
        <taxon>Bacillaceae</taxon>
        <taxon>Edaphobacillus</taxon>
    </lineage>
</organism>
<protein>
    <submittedName>
        <fullName evidence="8">Diguanylate cyclase</fullName>
    </submittedName>
</protein>
<dbReference type="GO" id="GO:0071555">
    <property type="term" value="P:cell wall organization"/>
    <property type="evidence" value="ECO:0007669"/>
    <property type="project" value="InterPro"/>
</dbReference>
<keyword evidence="4 6" id="KW-1133">Transmembrane helix</keyword>
<evidence type="ECO:0000313" key="8">
    <source>
        <dbReference type="EMBL" id="SIT69959.1"/>
    </source>
</evidence>
<dbReference type="InterPro" id="IPR011620">
    <property type="entry name" value="Sig_transdc_His_kinase_LytS_TM"/>
</dbReference>
<dbReference type="FunFam" id="3.30.70.270:FF:000001">
    <property type="entry name" value="Diguanylate cyclase domain protein"/>
    <property type="match status" value="1"/>
</dbReference>
<dbReference type="AlphaFoldDB" id="A0A1U7PJD6"/>
<dbReference type="SUPFAM" id="SSF55073">
    <property type="entry name" value="Nucleotide cyclase"/>
    <property type="match status" value="1"/>
</dbReference>
<dbReference type="STRING" id="550447.SAMN05428946_0551"/>
<dbReference type="OrthoDB" id="9759607at2"/>
<feature type="transmembrane region" description="Helical" evidence="6">
    <location>
        <begin position="5"/>
        <end position="23"/>
    </location>
</feature>
<comment type="subcellular location">
    <subcellularLocation>
        <location evidence="1">Cell membrane</location>
        <topology evidence="1">Multi-pass membrane protein</topology>
    </subcellularLocation>
</comment>
<evidence type="ECO:0000256" key="4">
    <source>
        <dbReference type="ARBA" id="ARBA00022989"/>
    </source>
</evidence>
<dbReference type="GO" id="GO:0005886">
    <property type="term" value="C:plasma membrane"/>
    <property type="evidence" value="ECO:0007669"/>
    <property type="project" value="UniProtKB-SubCell"/>
</dbReference>
<feature type="transmembrane region" description="Helical" evidence="6">
    <location>
        <begin position="97"/>
        <end position="123"/>
    </location>
</feature>
<dbReference type="EMBL" id="FTPL01000001">
    <property type="protein sequence ID" value="SIT69959.1"/>
    <property type="molecule type" value="Genomic_DNA"/>
</dbReference>
<keyword evidence="3 6" id="KW-0812">Transmembrane</keyword>
<feature type="domain" description="GGDEF" evidence="7">
    <location>
        <begin position="224"/>
        <end position="359"/>
    </location>
</feature>
<accession>A0A1U7PJD6</accession>
<feature type="transmembrane region" description="Helical" evidence="6">
    <location>
        <begin position="35"/>
        <end position="57"/>
    </location>
</feature>